<evidence type="ECO:0000313" key="2">
    <source>
        <dbReference type="Ensembl" id="ENSHCOP00000002429.1"/>
    </source>
</evidence>
<evidence type="ECO:0000313" key="3">
    <source>
        <dbReference type="Proteomes" id="UP000264820"/>
    </source>
</evidence>
<dbReference type="GeneTree" id="ENSGT00940000177924"/>
<name>A0A3Q3D4G0_HIPCM</name>
<accession>A0A3Q3D4G0</accession>
<dbReference type="AlphaFoldDB" id="A0A3Q3D4G0"/>
<organism evidence="2 3">
    <name type="scientific">Hippocampus comes</name>
    <name type="common">Tiger tail seahorse</name>
    <dbReference type="NCBI Taxonomy" id="109280"/>
    <lineage>
        <taxon>Eukaryota</taxon>
        <taxon>Metazoa</taxon>
        <taxon>Chordata</taxon>
        <taxon>Craniata</taxon>
        <taxon>Vertebrata</taxon>
        <taxon>Euteleostomi</taxon>
        <taxon>Actinopterygii</taxon>
        <taxon>Neopterygii</taxon>
        <taxon>Teleostei</taxon>
        <taxon>Neoteleostei</taxon>
        <taxon>Acanthomorphata</taxon>
        <taxon>Syngnathiaria</taxon>
        <taxon>Syngnathiformes</taxon>
        <taxon>Syngnathoidei</taxon>
        <taxon>Syngnathidae</taxon>
        <taxon>Hippocampus</taxon>
    </lineage>
</organism>
<evidence type="ECO:0000256" key="1">
    <source>
        <dbReference type="SAM" id="MobiDB-lite"/>
    </source>
</evidence>
<protein>
    <submittedName>
        <fullName evidence="2">Uncharacterized protein</fullName>
    </submittedName>
</protein>
<dbReference type="Proteomes" id="UP000264820">
    <property type="component" value="Unplaced"/>
</dbReference>
<reference evidence="2" key="2">
    <citation type="submission" date="2025-09" db="UniProtKB">
        <authorList>
            <consortium name="Ensembl"/>
        </authorList>
    </citation>
    <scope>IDENTIFICATION</scope>
</reference>
<sequence length="164" mass="17652">FSSASYKEKKKSIHFSVTSEEAAGSEKADAEGSSDEDEGALVIDEKNDRGGNKRKADESAEVSPKRPKDADAEGASDVDNAKTEGKVNDVAAPEENTAAPGKQMADKVNCCQSATALEMAVNRFCIYVPPCTSLSTEQDFRIFCSPPMHSSACTNTSICRFYFF</sequence>
<reference evidence="2" key="1">
    <citation type="submission" date="2025-08" db="UniProtKB">
        <authorList>
            <consortium name="Ensembl"/>
        </authorList>
    </citation>
    <scope>IDENTIFICATION</scope>
</reference>
<proteinExistence type="predicted"/>
<feature type="compositionally biased region" description="Basic and acidic residues" evidence="1">
    <location>
        <begin position="43"/>
        <end position="71"/>
    </location>
</feature>
<dbReference type="STRING" id="109280.ENSHCOP00000002429"/>
<keyword evidence="3" id="KW-1185">Reference proteome</keyword>
<dbReference type="Ensembl" id="ENSHCOT00000010439.1">
    <property type="protein sequence ID" value="ENSHCOP00000002429.1"/>
    <property type="gene ID" value="ENSHCOG00000003566.1"/>
</dbReference>
<feature type="region of interest" description="Disordered" evidence="1">
    <location>
        <begin position="1"/>
        <end position="101"/>
    </location>
</feature>